<dbReference type="OrthoDB" id="256817at2"/>
<dbReference type="InterPro" id="IPR027417">
    <property type="entry name" value="P-loop_NTPase"/>
</dbReference>
<dbReference type="PROSITE" id="PS51186">
    <property type="entry name" value="GNAT"/>
    <property type="match status" value="1"/>
</dbReference>
<dbReference type="Gene3D" id="3.40.50.300">
    <property type="entry name" value="P-loop containing nucleotide triphosphate hydrolases"/>
    <property type="match status" value="1"/>
</dbReference>
<dbReference type="SUPFAM" id="SSF52540">
    <property type="entry name" value="P-loop containing nucleoside triphosphate hydrolases"/>
    <property type="match status" value="1"/>
</dbReference>
<dbReference type="Proteomes" id="UP000315017">
    <property type="component" value="Chromosome"/>
</dbReference>
<dbReference type="CDD" id="cd04301">
    <property type="entry name" value="NAT_SF"/>
    <property type="match status" value="1"/>
</dbReference>
<dbReference type="InterPro" id="IPR003593">
    <property type="entry name" value="AAA+_ATPase"/>
</dbReference>
<proteinExistence type="predicted"/>
<dbReference type="SMART" id="SM00382">
    <property type="entry name" value="AAA"/>
    <property type="match status" value="1"/>
</dbReference>
<keyword evidence="3" id="KW-1185">Reference proteome</keyword>
<evidence type="ECO:0000313" key="2">
    <source>
        <dbReference type="EMBL" id="QDU31880.1"/>
    </source>
</evidence>
<dbReference type="EMBL" id="CP036274">
    <property type="protein sequence ID" value="QDU31880.1"/>
    <property type="molecule type" value="Genomic_DNA"/>
</dbReference>
<feature type="domain" description="N-acetyltransferase" evidence="1">
    <location>
        <begin position="211"/>
        <end position="347"/>
    </location>
</feature>
<organism evidence="2 3">
    <name type="scientific">Anatilimnocola aggregata</name>
    <dbReference type="NCBI Taxonomy" id="2528021"/>
    <lineage>
        <taxon>Bacteria</taxon>
        <taxon>Pseudomonadati</taxon>
        <taxon>Planctomycetota</taxon>
        <taxon>Planctomycetia</taxon>
        <taxon>Pirellulales</taxon>
        <taxon>Pirellulaceae</taxon>
        <taxon>Anatilimnocola</taxon>
    </lineage>
</organism>
<dbReference type="KEGG" id="aagg:ETAA8_70420"/>
<name>A0A517YNU3_9BACT</name>
<dbReference type="Gene3D" id="3.40.630.30">
    <property type="match status" value="1"/>
</dbReference>
<dbReference type="AlphaFoldDB" id="A0A517YNU3"/>
<evidence type="ECO:0000259" key="1">
    <source>
        <dbReference type="PROSITE" id="PS51186"/>
    </source>
</evidence>
<keyword evidence="2" id="KW-0808">Transferase</keyword>
<dbReference type="Pfam" id="PF00583">
    <property type="entry name" value="Acetyltransf_1"/>
    <property type="match status" value="1"/>
</dbReference>
<evidence type="ECO:0000313" key="3">
    <source>
        <dbReference type="Proteomes" id="UP000315017"/>
    </source>
</evidence>
<gene>
    <name evidence="2" type="ORF">ETAA8_70420</name>
</gene>
<dbReference type="RefSeq" id="WP_145099773.1">
    <property type="nucleotide sequence ID" value="NZ_CP036274.1"/>
</dbReference>
<dbReference type="GO" id="GO:0016747">
    <property type="term" value="F:acyltransferase activity, transferring groups other than amino-acyl groups"/>
    <property type="evidence" value="ECO:0007669"/>
    <property type="project" value="InterPro"/>
</dbReference>
<dbReference type="SUPFAM" id="SSF55729">
    <property type="entry name" value="Acyl-CoA N-acyltransferases (Nat)"/>
    <property type="match status" value="1"/>
</dbReference>
<accession>A0A517YNU3</accession>
<dbReference type="InterPro" id="IPR016181">
    <property type="entry name" value="Acyl_CoA_acyltransferase"/>
</dbReference>
<sequence>MSRCQVTVQTPVHSSFRVRQVMGMFDLPEQTEWSETFAAEIPAISENWSIGCIIGPSGSGKSTLARAAYGAAIYQAQPWPAGSAMIDSLGNASIQQITQTLTAVGLGSPPAWLKPFAVLSNGEKFRCELARALLSAAESNNSEKLLVFDEFTSLVDRTVAKVASAAISKAIRSGRLNCRFVAVSCHADIAPWLEPDWVLDLGANEAGPTLSRVRLRRPRLQLQVTRCPQRLWHLFARHHYLVGGLSRAATCYAAWLDGRPIAFCALLAILGHRKHKRISRIVTLPDYQGLGIGLRLAERVADDALTTGFRVSITASHPAVIGACRQSNTWRLVSYRPLGNRTRQRFQSRSIPNSAGRGVATFEYFGSSLDEVQS</sequence>
<dbReference type="CDD" id="cd00267">
    <property type="entry name" value="ABC_ATPase"/>
    <property type="match status" value="1"/>
</dbReference>
<protein>
    <submittedName>
        <fullName evidence="2">Acetyltransferase (GNAT) family protein</fullName>
    </submittedName>
</protein>
<reference evidence="2 3" key="1">
    <citation type="submission" date="2019-02" db="EMBL/GenBank/DDBJ databases">
        <title>Deep-cultivation of Planctomycetes and their phenomic and genomic characterization uncovers novel biology.</title>
        <authorList>
            <person name="Wiegand S."/>
            <person name="Jogler M."/>
            <person name="Boedeker C."/>
            <person name="Pinto D."/>
            <person name="Vollmers J."/>
            <person name="Rivas-Marin E."/>
            <person name="Kohn T."/>
            <person name="Peeters S.H."/>
            <person name="Heuer A."/>
            <person name="Rast P."/>
            <person name="Oberbeckmann S."/>
            <person name="Bunk B."/>
            <person name="Jeske O."/>
            <person name="Meyerdierks A."/>
            <person name="Storesund J.E."/>
            <person name="Kallscheuer N."/>
            <person name="Luecker S."/>
            <person name="Lage O.M."/>
            <person name="Pohl T."/>
            <person name="Merkel B.J."/>
            <person name="Hornburger P."/>
            <person name="Mueller R.-W."/>
            <person name="Bruemmer F."/>
            <person name="Labrenz M."/>
            <person name="Spormann A.M."/>
            <person name="Op den Camp H."/>
            <person name="Overmann J."/>
            <person name="Amann R."/>
            <person name="Jetten M.S.M."/>
            <person name="Mascher T."/>
            <person name="Medema M.H."/>
            <person name="Devos D.P."/>
            <person name="Kaster A.-K."/>
            <person name="Ovreas L."/>
            <person name="Rohde M."/>
            <person name="Galperin M.Y."/>
            <person name="Jogler C."/>
        </authorList>
    </citation>
    <scope>NUCLEOTIDE SEQUENCE [LARGE SCALE GENOMIC DNA]</scope>
    <source>
        <strain evidence="2 3">ETA_A8</strain>
    </source>
</reference>
<dbReference type="InterPro" id="IPR000182">
    <property type="entry name" value="GNAT_dom"/>
</dbReference>